<organism evidence="2 3">
    <name type="scientific">Castanea mollissima</name>
    <name type="common">Chinese chestnut</name>
    <dbReference type="NCBI Taxonomy" id="60419"/>
    <lineage>
        <taxon>Eukaryota</taxon>
        <taxon>Viridiplantae</taxon>
        <taxon>Streptophyta</taxon>
        <taxon>Embryophyta</taxon>
        <taxon>Tracheophyta</taxon>
        <taxon>Spermatophyta</taxon>
        <taxon>Magnoliopsida</taxon>
        <taxon>eudicotyledons</taxon>
        <taxon>Gunneridae</taxon>
        <taxon>Pentapetalae</taxon>
        <taxon>rosids</taxon>
        <taxon>fabids</taxon>
        <taxon>Fagales</taxon>
        <taxon>Fagaceae</taxon>
        <taxon>Castanea</taxon>
    </lineage>
</organism>
<sequence length="819" mass="94609">MGLEIARQESEVSKKHRRLLCYEDAPEVLNRDTGLDEIQGITLSLPQPRKMQLNLEKMKSLKYLIIRNVICEDLKSLPNGLRLLDWNEFPLSSLPSTFEPTKLVVFNMPGSHIELGEHFERCRFETLKYMDFTHCKNITKLPDFSVIAPNLKELQLLKCINLVEVHQSVGLLEKLEFWNLNECRNLRILPTKLQLKSLKSFFLFGSESLEQGTERLALLSSIGYLTGLRELSISFKNVKDVPSNISDLQNLRTLWMYDCDEFPKAMDTPSCFPNLERLDIFHSNFTTLPKIASIFPQLKILGLYCCWNLRKIPRLPHGIQDVWAIGRNSLNSQSRRRLLNQQFGEFIGLQQNIVFARGIRYQDSDSETNFELESEFDFDETKSETGSAFETNSNPKADNEFVLEFELDEAMSEMDSTWKLYDYYSLALPGNTIPKWWFNHQSVGSSVSFSVGRKLPSFAFCVAIKVEPYVPFEFKFDQFTGSIYMYINGFERCLVDAKFLFNPSSFMWFHYRRDRSLEDIILGDWNDIEILFKCSNYDPKMAKITIERCGVHVSCICPPCNFAANKEAQIRIHESLKPSFDETLKMFLCRVVAEVLPFKEKLIRCSKTQDIHCPLCETGEDSLLHLFLTCPYAKGVWYGGGWDFRVEMIQAQSVMEFVEHIIDPPSELLAERITKDEFTLYAVVAMKILWMAREEALFSNTKASINHLAHRLSKQYEFYLRSLTKEQNKGSAWTKPLDQLVKINFNASCDQNNVGLAVVLKDHDRNGRAIRRGININGKMGTPMAKEDRKLTNFVSFISCVVRCLFCDCRFFVVESVVS</sequence>
<dbReference type="Pfam" id="PF13966">
    <property type="entry name" value="zf-RVT"/>
    <property type="match status" value="1"/>
</dbReference>
<evidence type="ECO:0000259" key="1">
    <source>
        <dbReference type="Pfam" id="PF13966"/>
    </source>
</evidence>
<dbReference type="PANTHER" id="PTHR11017">
    <property type="entry name" value="LEUCINE-RICH REPEAT-CONTAINING PROTEIN"/>
    <property type="match status" value="1"/>
</dbReference>
<dbReference type="Proteomes" id="UP000737018">
    <property type="component" value="Unassembled WGS sequence"/>
</dbReference>
<dbReference type="SUPFAM" id="SSF52058">
    <property type="entry name" value="L domain-like"/>
    <property type="match status" value="1"/>
</dbReference>
<name>A0A8J4VBE4_9ROSI</name>
<dbReference type="AlphaFoldDB" id="A0A8J4VBE4"/>
<dbReference type="OrthoDB" id="1435371at2759"/>
<evidence type="ECO:0000313" key="2">
    <source>
        <dbReference type="EMBL" id="KAF3955243.1"/>
    </source>
</evidence>
<evidence type="ECO:0000313" key="3">
    <source>
        <dbReference type="Proteomes" id="UP000737018"/>
    </source>
</evidence>
<dbReference type="InterPro" id="IPR044974">
    <property type="entry name" value="Disease_R_plants"/>
</dbReference>
<comment type="caution">
    <text evidence="2">The sequence shown here is derived from an EMBL/GenBank/DDBJ whole genome shotgun (WGS) entry which is preliminary data.</text>
</comment>
<accession>A0A8J4VBE4</accession>
<dbReference type="InterPro" id="IPR026960">
    <property type="entry name" value="RVT-Znf"/>
</dbReference>
<dbReference type="PANTHER" id="PTHR11017:SF570">
    <property type="entry name" value="DISEASE RESISTANCE PROTEIN (TIR-NBS CLASS)-RELATED"/>
    <property type="match status" value="1"/>
</dbReference>
<feature type="domain" description="Reverse transcriptase zinc-binding" evidence="1">
    <location>
        <begin position="579"/>
        <end position="637"/>
    </location>
</feature>
<reference evidence="2" key="1">
    <citation type="submission" date="2020-03" db="EMBL/GenBank/DDBJ databases">
        <title>Castanea mollissima Vanexum genome sequencing.</title>
        <authorList>
            <person name="Staton M."/>
        </authorList>
    </citation>
    <scope>NUCLEOTIDE SEQUENCE</scope>
    <source>
        <tissue evidence="2">Leaf</tissue>
    </source>
</reference>
<dbReference type="InterPro" id="IPR032675">
    <property type="entry name" value="LRR_dom_sf"/>
</dbReference>
<dbReference type="GO" id="GO:0006952">
    <property type="term" value="P:defense response"/>
    <property type="evidence" value="ECO:0007669"/>
    <property type="project" value="InterPro"/>
</dbReference>
<dbReference type="EMBL" id="JRKL02003442">
    <property type="protein sequence ID" value="KAF3955243.1"/>
    <property type="molecule type" value="Genomic_DNA"/>
</dbReference>
<dbReference type="Gene3D" id="3.80.10.10">
    <property type="entry name" value="Ribonuclease Inhibitor"/>
    <property type="match status" value="2"/>
</dbReference>
<proteinExistence type="predicted"/>
<gene>
    <name evidence="2" type="ORF">CMV_019515</name>
</gene>
<keyword evidence="3" id="KW-1185">Reference proteome</keyword>
<protein>
    <recommendedName>
        <fullName evidence="1">Reverse transcriptase zinc-binding domain-containing protein</fullName>
    </recommendedName>
</protein>